<dbReference type="AlphaFoldDB" id="A0A553NFY4"/>
<organism evidence="1 2">
    <name type="scientific">Tigriopus californicus</name>
    <name type="common">Marine copepod</name>
    <dbReference type="NCBI Taxonomy" id="6832"/>
    <lineage>
        <taxon>Eukaryota</taxon>
        <taxon>Metazoa</taxon>
        <taxon>Ecdysozoa</taxon>
        <taxon>Arthropoda</taxon>
        <taxon>Crustacea</taxon>
        <taxon>Multicrustacea</taxon>
        <taxon>Hexanauplia</taxon>
        <taxon>Copepoda</taxon>
        <taxon>Harpacticoida</taxon>
        <taxon>Harpacticidae</taxon>
        <taxon>Tigriopus</taxon>
    </lineage>
</organism>
<dbReference type="Proteomes" id="UP000318571">
    <property type="component" value="Chromosome 10"/>
</dbReference>
<evidence type="ECO:0000313" key="1">
    <source>
        <dbReference type="EMBL" id="TRY64350.1"/>
    </source>
</evidence>
<gene>
    <name evidence="1" type="ORF">TCAL_15176</name>
</gene>
<name>A0A553NFY4_TIGCA</name>
<accession>A0A553NFY4</accession>
<proteinExistence type="predicted"/>
<comment type="caution">
    <text evidence="1">The sequence shown here is derived from an EMBL/GenBank/DDBJ whole genome shotgun (WGS) entry which is preliminary data.</text>
</comment>
<reference evidence="1 2" key="1">
    <citation type="journal article" date="2018" name="Nat. Ecol. Evol.">
        <title>Genomic signatures of mitonuclear coevolution across populations of Tigriopus californicus.</title>
        <authorList>
            <person name="Barreto F.S."/>
            <person name="Watson E.T."/>
            <person name="Lima T.G."/>
            <person name="Willett C.S."/>
            <person name="Edmands S."/>
            <person name="Li W."/>
            <person name="Burton R.S."/>
        </authorList>
    </citation>
    <scope>NUCLEOTIDE SEQUENCE [LARGE SCALE GENOMIC DNA]</scope>
    <source>
        <strain evidence="1 2">San Diego</strain>
    </source>
</reference>
<sequence length="94" mass="10974">MVLRYNLISMELGQNERLVNRQKRLLLEFPSKSRILGLFEIHCNERTWTAGFDRPTDNRGVASFLPMSIQCENFPVTWSGFAVEQETGEKWPLQ</sequence>
<keyword evidence="2" id="KW-1185">Reference proteome</keyword>
<dbReference type="EMBL" id="VCGU01000458">
    <property type="protein sequence ID" value="TRY64350.1"/>
    <property type="molecule type" value="Genomic_DNA"/>
</dbReference>
<evidence type="ECO:0000313" key="2">
    <source>
        <dbReference type="Proteomes" id="UP000318571"/>
    </source>
</evidence>
<protein>
    <submittedName>
        <fullName evidence="1">Uncharacterized protein</fullName>
    </submittedName>
</protein>